<feature type="transmembrane region" description="Helical" evidence="2">
    <location>
        <begin position="318"/>
        <end position="339"/>
    </location>
</feature>
<keyword evidence="2" id="KW-0472">Membrane</keyword>
<keyword evidence="2" id="KW-1133">Transmembrane helix</keyword>
<proteinExistence type="predicted"/>
<reference evidence="3 4" key="1">
    <citation type="submission" date="2018-06" db="EMBL/GenBank/DDBJ databases">
        <authorList>
            <person name="Roth S.J."/>
            <person name="Strobel J.T."/>
            <person name="Delesalle V.A."/>
            <person name="Garlena R.A."/>
            <person name="Russell D.A."/>
            <person name="Pope W.H."/>
            <person name="Jacobs-Sera D."/>
            <person name="Hatfull G.F."/>
        </authorList>
    </citation>
    <scope>NUCLEOTIDE SEQUENCE [LARGE SCALE GENOMIC DNA]</scope>
</reference>
<accession>A0A345KU81</accession>
<dbReference type="EMBL" id="MH479924">
    <property type="protein sequence ID" value="AXH46583.1"/>
    <property type="molecule type" value="Genomic_DNA"/>
</dbReference>
<gene>
    <name evidence="3" type="primary">6</name>
    <name evidence="3" type="ORF">SEA_ROFO_6</name>
</gene>
<evidence type="ECO:0000256" key="1">
    <source>
        <dbReference type="SAM" id="MobiDB-lite"/>
    </source>
</evidence>
<protein>
    <submittedName>
        <fullName evidence="3">Uncharacterized protein</fullName>
    </submittedName>
</protein>
<evidence type="ECO:0000313" key="3">
    <source>
        <dbReference type="EMBL" id="AXH46583.1"/>
    </source>
</evidence>
<keyword evidence="4" id="KW-1185">Reference proteome</keyword>
<dbReference type="RefSeq" id="YP_010096798.1">
    <property type="nucleotide sequence ID" value="NC_055753.1"/>
</dbReference>
<dbReference type="Proteomes" id="UP000259202">
    <property type="component" value="Segment"/>
</dbReference>
<sequence length="369" mass="40933">MAGYRPKPLPGGVTPSRIPPAGGGGVAHERVVRALRDTPPRITAVVHVGRREVARFGDRGDLIAASSRFWDTLRSEDPDTIDVWLAPDVSDKTRDRVTDVLRDAEQHAQRRREAARAEVAEVAAAAVMDVDTAERFDAHLMGAGVLYDPNAAARHARRDPVIRWPIADLVEYFAKPGIGAPPLLPEWVTLEQFAGRLVEQAKNEGRDVCGLVRDHRGLLVKVVAHPAGDWDCERQLAAAGEAPFDDWGSSEYPDERVRADRRAARGDRPDPFLRAFRAYVAFLQRVFGLFRDHPYATGVPVILLVTGQVGRWVGGIDWPVVIVSTLIVLAGVFVVALSVSRRNYRREIEAERAALAERAQKQHEEWLKE</sequence>
<feature type="region of interest" description="Disordered" evidence="1">
    <location>
        <begin position="1"/>
        <end position="25"/>
    </location>
</feature>
<keyword evidence="2" id="KW-0812">Transmembrane</keyword>
<evidence type="ECO:0000313" key="4">
    <source>
        <dbReference type="Proteomes" id="UP000259202"/>
    </source>
</evidence>
<dbReference type="KEGG" id="vg:65114457"/>
<evidence type="ECO:0000256" key="2">
    <source>
        <dbReference type="SAM" id="Phobius"/>
    </source>
</evidence>
<dbReference type="GeneID" id="65114457"/>
<organism evidence="3 4">
    <name type="scientific">Gordonia phage Rofo</name>
    <dbReference type="NCBI Taxonomy" id="2250396"/>
    <lineage>
        <taxon>Viruses</taxon>
        <taxon>Duplodnaviria</taxon>
        <taxon>Heunggongvirae</taxon>
        <taxon>Uroviricota</taxon>
        <taxon>Caudoviricetes</taxon>
        <taxon>Stackebrandtviridae</taxon>
        <taxon>Schenleyvirinae</taxon>
        <taxon>Vividuovirus</taxon>
        <taxon>Vividuovirus rofo</taxon>
    </lineage>
</organism>
<name>A0A345KU81_9CAUD</name>